<dbReference type="AlphaFoldDB" id="A0A151Y416"/>
<dbReference type="InterPro" id="IPR051013">
    <property type="entry name" value="MBL_superfamily_lactonases"/>
</dbReference>
<dbReference type="CDD" id="cd07742">
    <property type="entry name" value="metallo-hydrolase-like_MBL-fold"/>
    <property type="match status" value="1"/>
</dbReference>
<evidence type="ECO:0000256" key="3">
    <source>
        <dbReference type="ARBA" id="ARBA00022801"/>
    </source>
</evidence>
<gene>
    <name evidence="6" type="ORF">AZH43_07975</name>
</gene>
<accession>A0A151Y416</accession>
<comment type="caution">
    <text evidence="6">The sequence shown here is derived from an EMBL/GenBank/DDBJ whole genome shotgun (WGS) entry which is preliminary data.</text>
</comment>
<evidence type="ECO:0000313" key="7">
    <source>
        <dbReference type="Proteomes" id="UP000076276"/>
    </source>
</evidence>
<keyword evidence="4" id="KW-0862">Zinc</keyword>
<evidence type="ECO:0000259" key="5">
    <source>
        <dbReference type="SMART" id="SM00849"/>
    </source>
</evidence>
<dbReference type="GO" id="GO:0016787">
    <property type="term" value="F:hydrolase activity"/>
    <property type="evidence" value="ECO:0007669"/>
    <property type="project" value="UniProtKB-KW"/>
</dbReference>
<dbReference type="PANTHER" id="PTHR42978:SF3">
    <property type="entry name" value="BLR3078 PROTEIN"/>
    <property type="match status" value="1"/>
</dbReference>
<proteinExistence type="inferred from homology"/>
<reference evidence="6 7" key="1">
    <citation type="submission" date="2016-03" db="EMBL/GenBank/DDBJ databases">
        <title>Acinetobacter genomospecies 28 strain ANC 4149.</title>
        <authorList>
            <person name="Radolfova-Krizova L."/>
            <person name="Nemec A."/>
        </authorList>
    </citation>
    <scope>NUCLEOTIDE SEQUENCE [LARGE SCALE GENOMIC DNA]</scope>
    <source>
        <strain evidence="6 7">ANC 4149</strain>
    </source>
</reference>
<sequence>MKIHHLNCGTLCPLCARLINGTGTLTEPGKLVCHCLLIEQKDKLILVDTGLGLMDIEHTDYRLGKAFQKTFKPKLDPAETAHSQIQRLGYSPADVTDIFPTHLDLDHIGGASDFPQATVHIYQPELEQILKPSWKEKLRFRLNQFKPEPCWHIYQQPAEQWFGHPAFSIHLKNNLNIWIIPLIGHTKGHVGIAIQQDNGKWLLHCGDAYYHHSQLNAVSHMPLGLQAFEASVQAIRQERLKSLNHLKYLKAHHADEIDFFCAHDPVELEQYQSASRLE</sequence>
<dbReference type="InterPro" id="IPR036866">
    <property type="entry name" value="RibonucZ/Hydroxyglut_hydro"/>
</dbReference>
<dbReference type="GO" id="GO:0046872">
    <property type="term" value="F:metal ion binding"/>
    <property type="evidence" value="ECO:0007669"/>
    <property type="project" value="UniProtKB-KW"/>
</dbReference>
<feature type="domain" description="Metallo-beta-lactamase" evidence="5">
    <location>
        <begin position="32"/>
        <end position="263"/>
    </location>
</feature>
<dbReference type="OrthoDB" id="5443440at2"/>
<evidence type="ECO:0000256" key="1">
    <source>
        <dbReference type="ARBA" id="ARBA00007749"/>
    </source>
</evidence>
<keyword evidence="2" id="KW-0479">Metal-binding</keyword>
<dbReference type="PANTHER" id="PTHR42978">
    <property type="entry name" value="QUORUM-QUENCHING LACTONASE YTNP-RELATED-RELATED"/>
    <property type="match status" value="1"/>
</dbReference>
<keyword evidence="7" id="KW-1185">Reference proteome</keyword>
<dbReference type="EMBL" id="LUAW01000013">
    <property type="protein sequence ID" value="KYQ72785.1"/>
    <property type="molecule type" value="Genomic_DNA"/>
</dbReference>
<dbReference type="STRING" id="1806892.AZH43_07975"/>
<organism evidence="6 7">
    <name type="scientific">Acinetobacter pragensis</name>
    <dbReference type="NCBI Taxonomy" id="1806892"/>
    <lineage>
        <taxon>Bacteria</taxon>
        <taxon>Pseudomonadati</taxon>
        <taxon>Pseudomonadota</taxon>
        <taxon>Gammaproteobacteria</taxon>
        <taxon>Moraxellales</taxon>
        <taxon>Moraxellaceae</taxon>
        <taxon>Acinetobacter</taxon>
    </lineage>
</organism>
<dbReference type="Proteomes" id="UP000076276">
    <property type="component" value="Unassembled WGS sequence"/>
</dbReference>
<evidence type="ECO:0000313" key="6">
    <source>
        <dbReference type="EMBL" id="KYQ72785.1"/>
    </source>
</evidence>
<dbReference type="SMART" id="SM00849">
    <property type="entry name" value="Lactamase_B"/>
    <property type="match status" value="1"/>
</dbReference>
<dbReference type="InterPro" id="IPR001279">
    <property type="entry name" value="Metallo-B-lactamas"/>
</dbReference>
<name>A0A151Y416_9GAMM</name>
<evidence type="ECO:0000256" key="2">
    <source>
        <dbReference type="ARBA" id="ARBA00022723"/>
    </source>
</evidence>
<dbReference type="RefSeq" id="WP_067667132.1">
    <property type="nucleotide sequence ID" value="NZ_CBCSIK010000008.1"/>
</dbReference>
<dbReference type="Pfam" id="PF00753">
    <property type="entry name" value="Lactamase_B"/>
    <property type="match status" value="1"/>
</dbReference>
<dbReference type="SUPFAM" id="SSF56281">
    <property type="entry name" value="Metallo-hydrolase/oxidoreductase"/>
    <property type="match status" value="1"/>
</dbReference>
<protein>
    <recommendedName>
        <fullName evidence="5">Metallo-beta-lactamase domain-containing protein</fullName>
    </recommendedName>
</protein>
<comment type="similarity">
    <text evidence="1">Belongs to the metallo-beta-lactamase superfamily.</text>
</comment>
<dbReference type="Gene3D" id="3.60.15.10">
    <property type="entry name" value="Ribonuclease Z/Hydroxyacylglutathione hydrolase-like"/>
    <property type="match status" value="1"/>
</dbReference>
<keyword evidence="3" id="KW-0378">Hydrolase</keyword>
<evidence type="ECO:0000256" key="4">
    <source>
        <dbReference type="ARBA" id="ARBA00022833"/>
    </source>
</evidence>